<evidence type="ECO:0000256" key="3">
    <source>
        <dbReference type="ARBA" id="ARBA00022649"/>
    </source>
</evidence>
<evidence type="ECO:0000313" key="8">
    <source>
        <dbReference type="EMBL" id="MFK2902160.1"/>
    </source>
</evidence>
<keyword evidence="9" id="KW-1185">Reference proteome</keyword>
<dbReference type="PROSITE" id="PS51186">
    <property type="entry name" value="GNAT"/>
    <property type="match status" value="1"/>
</dbReference>
<dbReference type="PANTHER" id="PTHR36449">
    <property type="entry name" value="ACETYLTRANSFERASE-RELATED"/>
    <property type="match status" value="1"/>
</dbReference>
<reference evidence="8 9" key="1">
    <citation type="submission" date="2020-10" db="EMBL/GenBank/DDBJ databases">
        <title>Phylogeny of dyella-like bacteria.</title>
        <authorList>
            <person name="Fu J."/>
        </authorList>
    </citation>
    <scope>NUCLEOTIDE SEQUENCE [LARGE SCALE GENOMIC DNA]</scope>
    <source>
        <strain evidence="8 9">JP1</strain>
    </source>
</reference>
<protein>
    <submittedName>
        <fullName evidence="8">GNAT family N-acetyltransferase</fullName>
    </submittedName>
</protein>
<feature type="domain" description="N-acetyltransferase" evidence="7">
    <location>
        <begin position="17"/>
        <end position="165"/>
    </location>
</feature>
<dbReference type="PANTHER" id="PTHR36449:SF1">
    <property type="entry name" value="ACETYLTRANSFERASE"/>
    <property type="match status" value="1"/>
</dbReference>
<dbReference type="Pfam" id="PF13508">
    <property type="entry name" value="Acetyltransf_7"/>
    <property type="match status" value="1"/>
</dbReference>
<proteinExistence type="inferred from homology"/>
<comment type="catalytic activity">
    <reaction evidence="6">
        <text>glycyl-tRNA(Gly) + acetyl-CoA = N-acetylglycyl-tRNA(Gly) + CoA + H(+)</text>
        <dbReference type="Rhea" id="RHEA:81867"/>
        <dbReference type="Rhea" id="RHEA-COMP:9683"/>
        <dbReference type="Rhea" id="RHEA-COMP:19766"/>
        <dbReference type="ChEBI" id="CHEBI:15378"/>
        <dbReference type="ChEBI" id="CHEBI:57287"/>
        <dbReference type="ChEBI" id="CHEBI:57288"/>
        <dbReference type="ChEBI" id="CHEBI:78522"/>
        <dbReference type="ChEBI" id="CHEBI:232036"/>
    </reaction>
</comment>
<dbReference type="EMBL" id="JADIKJ010000025">
    <property type="protein sequence ID" value="MFK2902160.1"/>
    <property type="molecule type" value="Genomic_DNA"/>
</dbReference>
<dbReference type="InterPro" id="IPR016181">
    <property type="entry name" value="Acyl_CoA_acyltransferase"/>
</dbReference>
<evidence type="ECO:0000259" key="7">
    <source>
        <dbReference type="PROSITE" id="PS51186"/>
    </source>
</evidence>
<evidence type="ECO:0000256" key="1">
    <source>
        <dbReference type="ARBA" id="ARBA00009342"/>
    </source>
</evidence>
<dbReference type="InterPro" id="IPR000182">
    <property type="entry name" value="GNAT_dom"/>
</dbReference>
<name>A0ABW8JM14_9GAMM</name>
<evidence type="ECO:0000256" key="6">
    <source>
        <dbReference type="ARBA" id="ARBA00049880"/>
    </source>
</evidence>
<comment type="caution">
    <text evidence="8">The sequence shown here is derived from an EMBL/GenBank/DDBJ whole genome shotgun (WGS) entry which is preliminary data.</text>
</comment>
<dbReference type="Gene3D" id="3.40.630.30">
    <property type="match status" value="1"/>
</dbReference>
<gene>
    <name evidence="8" type="ORF">ISP15_17630</name>
</gene>
<evidence type="ECO:0000313" key="9">
    <source>
        <dbReference type="Proteomes" id="UP001620461"/>
    </source>
</evidence>
<evidence type="ECO:0000256" key="5">
    <source>
        <dbReference type="ARBA" id="ARBA00023315"/>
    </source>
</evidence>
<keyword evidence="2" id="KW-0678">Repressor</keyword>
<accession>A0ABW8JM14</accession>
<keyword evidence="3" id="KW-1277">Toxin-antitoxin system</keyword>
<organism evidence="8 9">
    <name type="scientific">Dyella jejuensis</name>
    <dbReference type="NCBI Taxonomy" id="1432009"/>
    <lineage>
        <taxon>Bacteria</taxon>
        <taxon>Pseudomonadati</taxon>
        <taxon>Pseudomonadota</taxon>
        <taxon>Gammaproteobacteria</taxon>
        <taxon>Lysobacterales</taxon>
        <taxon>Rhodanobacteraceae</taxon>
        <taxon>Dyella</taxon>
    </lineage>
</organism>
<comment type="similarity">
    <text evidence="1">Belongs to the acetyltransferase family. GNAT subfamily.</text>
</comment>
<evidence type="ECO:0000256" key="4">
    <source>
        <dbReference type="ARBA" id="ARBA00022679"/>
    </source>
</evidence>
<keyword evidence="5" id="KW-0012">Acyltransferase</keyword>
<sequence>MRPTLHAPTPLTDAHRLEGFRCTEPDLESWLKQRARRNQQDGASRCYVVCADEDVMGYYALAAGAVSHDQAPGNIRRNMPDPIPVVVLGRLAVHVDWAGQGIGAGLLKDAVLRALRLSQEMGIRALLCHAINEDAKRFYLHHGFVESPIEPLTVMLNLAKVSVTD</sequence>
<keyword evidence="4" id="KW-0808">Transferase</keyword>
<evidence type="ECO:0000256" key="2">
    <source>
        <dbReference type="ARBA" id="ARBA00022491"/>
    </source>
</evidence>
<dbReference type="SUPFAM" id="SSF55729">
    <property type="entry name" value="Acyl-CoA N-acyltransferases (Nat)"/>
    <property type="match status" value="1"/>
</dbReference>
<dbReference type="Proteomes" id="UP001620461">
    <property type="component" value="Unassembled WGS sequence"/>
</dbReference>